<feature type="non-terminal residue" evidence="2">
    <location>
        <position position="224"/>
    </location>
</feature>
<keyword evidence="2" id="KW-0540">Nuclease</keyword>
<dbReference type="GO" id="GO:0003676">
    <property type="term" value="F:nucleic acid binding"/>
    <property type="evidence" value="ECO:0007669"/>
    <property type="project" value="InterPro"/>
</dbReference>
<evidence type="ECO:0000313" key="3">
    <source>
        <dbReference type="Proteomes" id="UP000026249"/>
    </source>
</evidence>
<keyword evidence="3" id="KW-1185">Reference proteome</keyword>
<dbReference type="Gene3D" id="1.10.30.50">
    <property type="match status" value="1"/>
</dbReference>
<dbReference type="Pfam" id="PF01844">
    <property type="entry name" value="HNH"/>
    <property type="match status" value="1"/>
</dbReference>
<comment type="caution">
    <text evidence="2">The sequence shown here is derived from an EMBL/GenBank/DDBJ whole genome shotgun (WGS) entry which is preliminary data.</text>
</comment>
<dbReference type="GO" id="GO:0008270">
    <property type="term" value="F:zinc ion binding"/>
    <property type="evidence" value="ECO:0007669"/>
    <property type="project" value="InterPro"/>
</dbReference>
<organism evidence="2 3">
    <name type="scientific">Actibacterium mucosum KCTC 23349</name>
    <dbReference type="NCBI Taxonomy" id="1454373"/>
    <lineage>
        <taxon>Bacteria</taxon>
        <taxon>Pseudomonadati</taxon>
        <taxon>Pseudomonadota</taxon>
        <taxon>Alphaproteobacteria</taxon>
        <taxon>Rhodobacterales</taxon>
        <taxon>Roseobacteraceae</taxon>
        <taxon>Actibacterium</taxon>
    </lineage>
</organism>
<reference evidence="2 3" key="1">
    <citation type="submission" date="2014-03" db="EMBL/GenBank/DDBJ databases">
        <title>Draft Genome Sequence of Actibacterium mucosum KCTC 23349, a Marine Alphaproteobacterium with Complex Ionic Requirements Isolated from Mediterranean Seawater at Malvarrosa Beach, Valencia, Spain.</title>
        <authorList>
            <person name="Arahal D.R."/>
            <person name="Shao Z."/>
            <person name="Lai Q."/>
            <person name="Pujalte M.J."/>
        </authorList>
    </citation>
    <scope>NUCLEOTIDE SEQUENCE [LARGE SCALE GENOMIC DNA]</scope>
    <source>
        <strain evidence="2 3">KCTC 23349</strain>
    </source>
</reference>
<dbReference type="EMBL" id="JFKE01000002">
    <property type="protein sequence ID" value="KAJ56294.1"/>
    <property type="molecule type" value="Genomic_DNA"/>
</dbReference>
<dbReference type="REBASE" id="88349">
    <property type="entry name" value="Amu23349ORF4940P"/>
</dbReference>
<keyword evidence="2" id="KW-0255">Endonuclease</keyword>
<dbReference type="GO" id="GO:0004519">
    <property type="term" value="F:endonuclease activity"/>
    <property type="evidence" value="ECO:0007669"/>
    <property type="project" value="UniProtKB-KW"/>
</dbReference>
<protein>
    <submittedName>
        <fullName evidence="2">HNH endonuclease</fullName>
    </submittedName>
</protein>
<evidence type="ECO:0000313" key="2">
    <source>
        <dbReference type="EMBL" id="KAJ56294.1"/>
    </source>
</evidence>
<dbReference type="OrthoDB" id="9802640at2"/>
<proteinExistence type="predicted"/>
<sequence length="224" mass="25722">MPTKWTQGELEASVAAYMEMRRNELNGVEYSKQAYYRDLSNRFDRSAKAFEYRMQNISYVFSIMGRRWINGLPPAKNVGINVARDIENIINRLEKRRDAPVASFEVEVANIRKKKDRLPPRGNEKPSAIDVTTTRFMRSAEVVAWVLDLANGTCECCGKQAPFMRDHGTPFLEVHHLKRLADGGSDTISNAIAICPNCHRELHYGADKDQRRLVMYDLLERLVE</sequence>
<dbReference type="AlphaFoldDB" id="A0A037ZKZ3"/>
<gene>
    <name evidence="2" type="ORF">ACMU_04940</name>
</gene>
<dbReference type="SMART" id="SM00507">
    <property type="entry name" value="HNHc"/>
    <property type="match status" value="1"/>
</dbReference>
<dbReference type="InterPro" id="IPR003615">
    <property type="entry name" value="HNH_nuc"/>
</dbReference>
<dbReference type="CDD" id="cd00085">
    <property type="entry name" value="HNHc"/>
    <property type="match status" value="1"/>
</dbReference>
<name>A0A037ZKZ3_9RHOB</name>
<dbReference type="Proteomes" id="UP000026249">
    <property type="component" value="Unassembled WGS sequence"/>
</dbReference>
<evidence type="ECO:0000259" key="1">
    <source>
        <dbReference type="SMART" id="SM00507"/>
    </source>
</evidence>
<dbReference type="InterPro" id="IPR002711">
    <property type="entry name" value="HNH"/>
</dbReference>
<accession>A0A037ZKZ3</accession>
<keyword evidence="2" id="KW-0378">Hydrolase</keyword>
<feature type="domain" description="HNH nuclease" evidence="1">
    <location>
        <begin position="141"/>
        <end position="200"/>
    </location>
</feature>